<dbReference type="GO" id="GO:0005737">
    <property type="term" value="C:cytoplasm"/>
    <property type="evidence" value="ECO:0007669"/>
    <property type="project" value="TreeGrafter"/>
</dbReference>
<name>A0A2H3JC33_WOLCO</name>
<dbReference type="SUPFAM" id="SSF52129">
    <property type="entry name" value="Caspase-like"/>
    <property type="match status" value="1"/>
</dbReference>
<dbReference type="GO" id="GO:0006508">
    <property type="term" value="P:proteolysis"/>
    <property type="evidence" value="ECO:0007669"/>
    <property type="project" value="InterPro"/>
</dbReference>
<reference evidence="5 6" key="1">
    <citation type="journal article" date="2012" name="Science">
        <title>The Paleozoic origin of enzymatic lignin decomposition reconstructed from 31 fungal genomes.</title>
        <authorList>
            <person name="Floudas D."/>
            <person name="Binder M."/>
            <person name="Riley R."/>
            <person name="Barry K."/>
            <person name="Blanchette R.A."/>
            <person name="Henrissat B."/>
            <person name="Martinez A.T."/>
            <person name="Otillar R."/>
            <person name="Spatafora J.W."/>
            <person name="Yadav J.S."/>
            <person name="Aerts A."/>
            <person name="Benoit I."/>
            <person name="Boyd A."/>
            <person name="Carlson A."/>
            <person name="Copeland A."/>
            <person name="Coutinho P.M."/>
            <person name="de Vries R.P."/>
            <person name="Ferreira P."/>
            <person name="Findley K."/>
            <person name="Foster B."/>
            <person name="Gaskell J."/>
            <person name="Glotzer D."/>
            <person name="Gorecki P."/>
            <person name="Heitman J."/>
            <person name="Hesse C."/>
            <person name="Hori C."/>
            <person name="Igarashi K."/>
            <person name="Jurgens J.A."/>
            <person name="Kallen N."/>
            <person name="Kersten P."/>
            <person name="Kohler A."/>
            <person name="Kuees U."/>
            <person name="Kumar T.K.A."/>
            <person name="Kuo A."/>
            <person name="LaButti K."/>
            <person name="Larrondo L.F."/>
            <person name="Lindquist E."/>
            <person name="Ling A."/>
            <person name="Lombard V."/>
            <person name="Lucas S."/>
            <person name="Lundell T."/>
            <person name="Martin R."/>
            <person name="McLaughlin D.J."/>
            <person name="Morgenstern I."/>
            <person name="Morin E."/>
            <person name="Murat C."/>
            <person name="Nagy L.G."/>
            <person name="Nolan M."/>
            <person name="Ohm R.A."/>
            <person name="Patyshakuliyeva A."/>
            <person name="Rokas A."/>
            <person name="Ruiz-Duenas F.J."/>
            <person name="Sabat G."/>
            <person name="Salamov A."/>
            <person name="Samejima M."/>
            <person name="Schmutz J."/>
            <person name="Slot J.C."/>
            <person name="St John F."/>
            <person name="Stenlid J."/>
            <person name="Sun H."/>
            <person name="Sun S."/>
            <person name="Syed K."/>
            <person name="Tsang A."/>
            <person name="Wiebenga A."/>
            <person name="Young D."/>
            <person name="Pisabarro A."/>
            <person name="Eastwood D.C."/>
            <person name="Martin F."/>
            <person name="Cullen D."/>
            <person name="Grigoriev I.V."/>
            <person name="Hibbett D.S."/>
        </authorList>
    </citation>
    <scope>NUCLEOTIDE SEQUENCE [LARGE SCALE GENOMIC DNA]</scope>
    <source>
        <strain evidence="5 6">MD-104</strain>
    </source>
</reference>
<gene>
    <name evidence="5" type="ORF">WOLCODRAFT_166137</name>
</gene>
<dbReference type="Gene3D" id="3.40.50.12660">
    <property type="match status" value="1"/>
</dbReference>
<accession>A0A2H3JC33</accession>
<evidence type="ECO:0000259" key="4">
    <source>
        <dbReference type="Pfam" id="PF00656"/>
    </source>
</evidence>
<dbReference type="PANTHER" id="PTHR48104">
    <property type="entry name" value="METACASPASE-4"/>
    <property type="match status" value="1"/>
</dbReference>
<dbReference type="EMBL" id="KB467843">
    <property type="protein sequence ID" value="PCH35228.1"/>
    <property type="molecule type" value="Genomic_DNA"/>
</dbReference>
<comment type="similarity">
    <text evidence="1">Belongs to the peptidase C14B family.</text>
</comment>
<evidence type="ECO:0000313" key="6">
    <source>
        <dbReference type="Proteomes" id="UP000218811"/>
    </source>
</evidence>
<sequence length="370" mass="41958">MPTAAPLIALDESDNSLQTRESHHGLYYTLSDISESSDSSRASSPRPPRSARRKALSVAIRYDRLHKAAPQEGLLLDGTYADVDILKRLLQKGFHYKESDITVLKDDGIHMPPTRKNILAEMRRLVEDVQPDDHYVFHFSGHGSQLSDKSHDVIWPSDIFLGSEGISNYIRANEIHDILVEGFPSNAHLLLLFDCCHSGTAAELRYDVEDDAYELGELENVDQIPEGEVKSTQIQKHLHFKALSFKPNADEGESSPQEREIRRDHKFPIHHEHHDVISFAACADEQTTPDGKRGGIFMQTFEEVLSTHDYNIPIEEFLVAITDKIEHKIKKHNDHVARSEKHDGYKCSRCTPQLGCEESPDEVIHKTLEM</sequence>
<dbReference type="GO" id="GO:0004197">
    <property type="term" value="F:cysteine-type endopeptidase activity"/>
    <property type="evidence" value="ECO:0007669"/>
    <property type="project" value="InterPro"/>
</dbReference>
<proteinExistence type="inferred from homology"/>
<evidence type="ECO:0000256" key="3">
    <source>
        <dbReference type="ARBA" id="ARBA00022807"/>
    </source>
</evidence>
<evidence type="ECO:0000256" key="1">
    <source>
        <dbReference type="ARBA" id="ARBA00009005"/>
    </source>
</evidence>
<evidence type="ECO:0000256" key="2">
    <source>
        <dbReference type="ARBA" id="ARBA00022703"/>
    </source>
</evidence>
<dbReference type="OMA" id="RANEIHD"/>
<dbReference type="Proteomes" id="UP000218811">
    <property type="component" value="Unassembled WGS sequence"/>
</dbReference>
<keyword evidence="6" id="KW-1185">Reference proteome</keyword>
<dbReference type="InterPro" id="IPR029030">
    <property type="entry name" value="Caspase-like_dom_sf"/>
</dbReference>
<dbReference type="AlphaFoldDB" id="A0A2H3JC33"/>
<evidence type="ECO:0000313" key="5">
    <source>
        <dbReference type="EMBL" id="PCH35228.1"/>
    </source>
</evidence>
<dbReference type="PANTHER" id="PTHR48104:SF30">
    <property type="entry name" value="METACASPASE-1"/>
    <property type="match status" value="1"/>
</dbReference>
<dbReference type="InterPro" id="IPR011600">
    <property type="entry name" value="Pept_C14_caspase"/>
</dbReference>
<organism evidence="5 6">
    <name type="scientific">Wolfiporia cocos (strain MD-104)</name>
    <name type="common">Brown rot fungus</name>
    <dbReference type="NCBI Taxonomy" id="742152"/>
    <lineage>
        <taxon>Eukaryota</taxon>
        <taxon>Fungi</taxon>
        <taxon>Dikarya</taxon>
        <taxon>Basidiomycota</taxon>
        <taxon>Agaricomycotina</taxon>
        <taxon>Agaricomycetes</taxon>
        <taxon>Polyporales</taxon>
        <taxon>Phaeolaceae</taxon>
        <taxon>Wolfiporia</taxon>
    </lineage>
</organism>
<dbReference type="OrthoDB" id="3223806at2759"/>
<keyword evidence="3" id="KW-0378">Hydrolase</keyword>
<protein>
    <recommendedName>
        <fullName evidence="4">Peptidase C14 caspase domain-containing protein</fullName>
    </recommendedName>
</protein>
<dbReference type="InterPro" id="IPR050452">
    <property type="entry name" value="Metacaspase"/>
</dbReference>
<keyword evidence="3" id="KW-0788">Thiol protease</keyword>
<keyword evidence="3" id="KW-0645">Protease</keyword>
<feature type="domain" description="Peptidase C14 caspase" evidence="4">
    <location>
        <begin position="75"/>
        <end position="331"/>
    </location>
</feature>
<keyword evidence="2" id="KW-0053">Apoptosis</keyword>
<dbReference type="GO" id="GO:0006915">
    <property type="term" value="P:apoptotic process"/>
    <property type="evidence" value="ECO:0007669"/>
    <property type="project" value="UniProtKB-KW"/>
</dbReference>
<dbReference type="Pfam" id="PF00656">
    <property type="entry name" value="Peptidase_C14"/>
    <property type="match status" value="1"/>
</dbReference>